<accession>A0ABQ2IWT5</accession>
<proteinExistence type="predicted"/>
<gene>
    <name evidence="2" type="ORF">GCM10011609_87620</name>
</gene>
<dbReference type="Gene3D" id="1.10.260.40">
    <property type="entry name" value="lambda repressor-like DNA-binding domains"/>
    <property type="match status" value="1"/>
</dbReference>
<feature type="compositionally biased region" description="Basic residues" evidence="1">
    <location>
        <begin position="81"/>
        <end position="97"/>
    </location>
</feature>
<dbReference type="Proteomes" id="UP000597656">
    <property type="component" value="Unassembled WGS sequence"/>
</dbReference>
<reference evidence="3" key="1">
    <citation type="journal article" date="2019" name="Int. J. Syst. Evol. Microbiol.">
        <title>The Global Catalogue of Microorganisms (GCM) 10K type strain sequencing project: providing services to taxonomists for standard genome sequencing and annotation.</title>
        <authorList>
            <consortium name="The Broad Institute Genomics Platform"/>
            <consortium name="The Broad Institute Genome Sequencing Center for Infectious Disease"/>
            <person name="Wu L."/>
            <person name="Ma J."/>
        </authorList>
    </citation>
    <scope>NUCLEOTIDE SEQUENCE [LARGE SCALE GENOMIC DNA]</scope>
    <source>
        <strain evidence="3">CGMCC 4.7319</strain>
    </source>
</reference>
<organism evidence="2 3">
    <name type="scientific">Lentzea pudingi</name>
    <dbReference type="NCBI Taxonomy" id="1789439"/>
    <lineage>
        <taxon>Bacteria</taxon>
        <taxon>Bacillati</taxon>
        <taxon>Actinomycetota</taxon>
        <taxon>Actinomycetes</taxon>
        <taxon>Pseudonocardiales</taxon>
        <taxon>Pseudonocardiaceae</taxon>
        <taxon>Lentzea</taxon>
    </lineage>
</organism>
<keyword evidence="3" id="KW-1185">Reference proteome</keyword>
<protein>
    <recommendedName>
        <fullName evidence="4">Helix-turn-helix domain-containing protein</fullName>
    </recommendedName>
</protein>
<dbReference type="EMBL" id="BMNC01000035">
    <property type="protein sequence ID" value="GGN30074.1"/>
    <property type="molecule type" value="Genomic_DNA"/>
</dbReference>
<feature type="compositionally biased region" description="Polar residues" evidence="1">
    <location>
        <begin position="109"/>
        <end position="118"/>
    </location>
</feature>
<evidence type="ECO:0000256" key="1">
    <source>
        <dbReference type="SAM" id="MobiDB-lite"/>
    </source>
</evidence>
<dbReference type="InterPro" id="IPR010982">
    <property type="entry name" value="Lambda_DNA-bd_dom_sf"/>
</dbReference>
<dbReference type="CDD" id="cd00093">
    <property type="entry name" value="HTH_XRE"/>
    <property type="match status" value="1"/>
</dbReference>
<evidence type="ECO:0008006" key="4">
    <source>
        <dbReference type="Google" id="ProtNLM"/>
    </source>
</evidence>
<dbReference type="InterPro" id="IPR001387">
    <property type="entry name" value="Cro/C1-type_HTH"/>
</dbReference>
<dbReference type="SUPFAM" id="SSF47413">
    <property type="entry name" value="lambda repressor-like DNA-binding domains"/>
    <property type="match status" value="1"/>
</dbReference>
<name>A0ABQ2IWT5_9PSEU</name>
<evidence type="ECO:0000313" key="3">
    <source>
        <dbReference type="Proteomes" id="UP000597656"/>
    </source>
</evidence>
<sequence length="118" mass="12961">MLSAMNDTLGELMRTARTRLTLSGREAARRAGISESRWRQLEAVQQPGRDGELQPVSTTTETVLQIAAALALDPSIALRATSRRSRRRGRTGHHAATRPRTPEAVTNRKVASSSWSAR</sequence>
<feature type="region of interest" description="Disordered" evidence="1">
    <location>
        <begin position="78"/>
        <end position="118"/>
    </location>
</feature>
<comment type="caution">
    <text evidence="2">The sequence shown here is derived from an EMBL/GenBank/DDBJ whole genome shotgun (WGS) entry which is preliminary data.</text>
</comment>
<evidence type="ECO:0000313" key="2">
    <source>
        <dbReference type="EMBL" id="GGN30074.1"/>
    </source>
</evidence>